<reference evidence="3" key="2">
    <citation type="submission" date="2013-07" db="EMBL/GenBank/DDBJ databases">
        <authorList>
            <person name="Morais-Silva F.O."/>
            <person name="Rezende A.M."/>
            <person name="Pimentel C."/>
            <person name="Resende D.M."/>
            <person name="Santos C.I."/>
            <person name="Clemente C."/>
            <person name="de Oliveira L.M."/>
            <person name="da Silva S.M."/>
            <person name="Costa D.A."/>
            <person name="Varela-Raposo A."/>
            <person name="Horacio E.C.A."/>
            <person name="Matos M."/>
            <person name="Flores O."/>
            <person name="Ruiz J.C."/>
            <person name="Rodrigues-Pousada C."/>
        </authorList>
    </citation>
    <scope>NUCLEOTIDE SEQUENCE [LARGE SCALE GENOMIC DNA]</scope>
    <source>
        <strain evidence="3">ATCC 19364 / DSM 1382 / NCIMB 9332 / VKM B-1759</strain>
    </source>
</reference>
<dbReference type="STRING" id="1121448.DGI_0265"/>
<evidence type="ECO:0000313" key="2">
    <source>
        <dbReference type="EMBL" id="AGW12196.1"/>
    </source>
</evidence>
<dbReference type="PATRIC" id="fig|1121448.10.peg.270"/>
<dbReference type="RefSeq" id="WP_021758796.1">
    <property type="nucleotide sequence ID" value="NC_022444.1"/>
</dbReference>
<name>T2G7T9_MEGG1</name>
<dbReference type="eggNOG" id="ENOG50317FP">
    <property type="taxonomic scope" value="Bacteria"/>
</dbReference>
<organism evidence="2 3">
    <name type="scientific">Megalodesulfovibrio gigas (strain ATCC 19364 / DSM 1382 / NCIMB 9332 / VKM B-1759)</name>
    <name type="common">Desulfovibrio gigas</name>
    <dbReference type="NCBI Taxonomy" id="1121448"/>
    <lineage>
        <taxon>Bacteria</taxon>
        <taxon>Pseudomonadati</taxon>
        <taxon>Thermodesulfobacteriota</taxon>
        <taxon>Desulfovibrionia</taxon>
        <taxon>Desulfovibrionales</taxon>
        <taxon>Desulfovibrionaceae</taxon>
        <taxon>Megalodesulfovibrio</taxon>
    </lineage>
</organism>
<dbReference type="OrthoDB" id="5446509at2"/>
<dbReference type="InterPro" id="IPR025641">
    <property type="entry name" value="DUF4340"/>
</dbReference>
<dbReference type="EMBL" id="CP006585">
    <property type="protein sequence ID" value="AGW12196.1"/>
    <property type="molecule type" value="Genomic_DNA"/>
</dbReference>
<evidence type="ECO:0000313" key="3">
    <source>
        <dbReference type="Proteomes" id="UP000016587"/>
    </source>
</evidence>
<protein>
    <recommendedName>
        <fullName evidence="1">DUF4340 domain-containing protein</fullName>
    </recommendedName>
</protein>
<reference evidence="2 3" key="1">
    <citation type="journal article" date="2013" name="J. Bacteriol.">
        <title>Roles of HynAB and Ech, the only two hydrogenases found in the model sulfate reducer Desulfovibrio gigas.</title>
        <authorList>
            <person name="Morais-Silva F.O."/>
            <person name="Santos C.I."/>
            <person name="Rodrigues R."/>
            <person name="Pereira I.A."/>
            <person name="Rodrigues-Pousada C."/>
        </authorList>
    </citation>
    <scope>NUCLEOTIDE SEQUENCE [LARGE SCALE GENOMIC DNA]</scope>
    <source>
        <strain evidence="3">ATCC 19364 / DSM 1382 / NCIMB 9332 / VKM B-1759</strain>
    </source>
</reference>
<accession>T2G7T9</accession>
<gene>
    <name evidence="2" type="ORF">DGI_0265</name>
</gene>
<dbReference type="AlphaFoldDB" id="T2G7T9"/>
<dbReference type="KEGG" id="dgg:DGI_0265"/>
<evidence type="ECO:0000259" key="1">
    <source>
        <dbReference type="Pfam" id="PF14238"/>
    </source>
</evidence>
<feature type="domain" description="DUF4340" evidence="1">
    <location>
        <begin position="102"/>
        <end position="226"/>
    </location>
</feature>
<dbReference type="Proteomes" id="UP000016587">
    <property type="component" value="Chromosome"/>
</dbReference>
<sequence length="479" mass="52297">MKRLAILFVLAGLVWGAFSLMPEPQAPPSRPAVAWPRLAPEQLLRAESTTGNASFVLEKEGGDWFISQADPARRLRAERGKAEALANFFNANPPRRSLVDVDVRDTKQLKAYGLDAPGKRLILADTATRYTLAFGGKNPAGDAVYATLEQDPAPADNGTGVVYLLGANWLEQATTADAYYDLRLTSLMAQNITRIRVDNQDIPVELRRTGPAQYAFAQPEDYAAYPVSSLDAERLLLDVVGLKGQLVPQTSLSANATAALSLSLWPMGAETPQQLQFFPVPGNNAQYLAKSDWQPALLAVDRTAVLKVAPDPFLLRDRRVLSFDPAAVQSQRLAFFEDQGLTPREVVLMREGGTRPAEDLPSRDWTRQDTNATVPGLDLLLWRLSESTFEADAASSRPAAARDVLRWTLLDIDGATLKEVTFAADPGLPEGQCWLIPAQHATDAPTTGQENATYYPVTDDVLQQALDTVFHARTPASSF</sequence>
<proteinExistence type="predicted"/>
<keyword evidence="3" id="KW-1185">Reference proteome</keyword>
<dbReference type="Pfam" id="PF14238">
    <property type="entry name" value="DUF4340"/>
    <property type="match status" value="1"/>
</dbReference>
<dbReference type="HOGENOM" id="CLU_628102_0_0_7"/>